<dbReference type="EMBL" id="CAJNOR010001206">
    <property type="protein sequence ID" value="CAF1097621.1"/>
    <property type="molecule type" value="Genomic_DNA"/>
</dbReference>
<keyword evidence="3" id="KW-1185">Reference proteome</keyword>
<reference evidence="2" key="1">
    <citation type="submission" date="2021-02" db="EMBL/GenBank/DDBJ databases">
        <authorList>
            <person name="Nowell W R."/>
        </authorList>
    </citation>
    <scope>NUCLEOTIDE SEQUENCE</scope>
</reference>
<dbReference type="EMBL" id="CAJNOJ010000622">
    <property type="protein sequence ID" value="CAF1498480.1"/>
    <property type="molecule type" value="Genomic_DNA"/>
</dbReference>
<comment type="caution">
    <text evidence="2">The sequence shown here is derived from an EMBL/GenBank/DDBJ whole genome shotgun (WGS) entry which is preliminary data.</text>
</comment>
<gene>
    <name evidence="2" type="ORF">EDS130_LOCUS42474</name>
    <name evidence="1" type="ORF">XAT740_LOCUS18177</name>
</gene>
<sequence length="129" mass="14831">MSDDNSKQQYQHVASFDEHTWQPQATSSFQMDHSDISTPIVCEDLSSILSSDISLPTVYVTATNTPHRSKEEIQNYLRQSFETVIQDLFNDDKLCYSYSRIVEWSIGDDPKLEYHLTIGIRQPTIVISI</sequence>
<accession>A0A815SZF1</accession>
<dbReference type="AlphaFoldDB" id="A0A815SZF1"/>
<evidence type="ECO:0000313" key="2">
    <source>
        <dbReference type="EMBL" id="CAF1498480.1"/>
    </source>
</evidence>
<evidence type="ECO:0000313" key="1">
    <source>
        <dbReference type="EMBL" id="CAF1097621.1"/>
    </source>
</evidence>
<dbReference type="Proteomes" id="UP000663828">
    <property type="component" value="Unassembled WGS sequence"/>
</dbReference>
<evidence type="ECO:0000313" key="3">
    <source>
        <dbReference type="Proteomes" id="UP000663828"/>
    </source>
</evidence>
<protein>
    <submittedName>
        <fullName evidence="2">Uncharacterized protein</fullName>
    </submittedName>
</protein>
<proteinExistence type="predicted"/>
<dbReference type="Proteomes" id="UP000663852">
    <property type="component" value="Unassembled WGS sequence"/>
</dbReference>
<dbReference type="OrthoDB" id="10608783at2759"/>
<name>A0A815SZF1_ADIRI</name>
<organism evidence="2 4">
    <name type="scientific">Adineta ricciae</name>
    <name type="common">Rotifer</name>
    <dbReference type="NCBI Taxonomy" id="249248"/>
    <lineage>
        <taxon>Eukaryota</taxon>
        <taxon>Metazoa</taxon>
        <taxon>Spiralia</taxon>
        <taxon>Gnathifera</taxon>
        <taxon>Rotifera</taxon>
        <taxon>Eurotatoria</taxon>
        <taxon>Bdelloidea</taxon>
        <taxon>Adinetida</taxon>
        <taxon>Adinetidae</taxon>
        <taxon>Adineta</taxon>
    </lineage>
</organism>
<evidence type="ECO:0000313" key="4">
    <source>
        <dbReference type="Proteomes" id="UP000663852"/>
    </source>
</evidence>